<evidence type="ECO:0000256" key="1">
    <source>
        <dbReference type="SAM" id="SignalP"/>
    </source>
</evidence>
<dbReference type="EMBL" id="JBHLTM010000016">
    <property type="protein sequence ID" value="MFC0683751.1"/>
    <property type="molecule type" value="Genomic_DNA"/>
</dbReference>
<protein>
    <submittedName>
        <fullName evidence="2">Uncharacterized protein</fullName>
    </submittedName>
</protein>
<dbReference type="Proteomes" id="UP001589858">
    <property type="component" value="Unassembled WGS sequence"/>
</dbReference>
<accession>A0ABV6S3E2</accession>
<keyword evidence="3" id="KW-1185">Reference proteome</keyword>
<organism evidence="2 3">
    <name type="scientific">Novosphingobium clariflavum</name>
    <dbReference type="NCBI Taxonomy" id="2029884"/>
    <lineage>
        <taxon>Bacteria</taxon>
        <taxon>Pseudomonadati</taxon>
        <taxon>Pseudomonadota</taxon>
        <taxon>Alphaproteobacteria</taxon>
        <taxon>Sphingomonadales</taxon>
        <taxon>Sphingomonadaceae</taxon>
        <taxon>Novosphingobium</taxon>
    </lineage>
</organism>
<comment type="caution">
    <text evidence="2">The sequence shown here is derived from an EMBL/GenBank/DDBJ whole genome shotgun (WGS) entry which is preliminary data.</text>
</comment>
<evidence type="ECO:0000313" key="3">
    <source>
        <dbReference type="Proteomes" id="UP001589858"/>
    </source>
</evidence>
<reference evidence="2 3" key="1">
    <citation type="submission" date="2024-09" db="EMBL/GenBank/DDBJ databases">
        <authorList>
            <person name="Sun Q."/>
            <person name="Mori K."/>
        </authorList>
    </citation>
    <scope>NUCLEOTIDE SEQUENCE [LARGE SCALE GENOMIC DNA]</scope>
    <source>
        <strain evidence="2 3">CICC 11035S</strain>
    </source>
</reference>
<gene>
    <name evidence="2" type="ORF">ACFFF8_03995</name>
</gene>
<feature type="chain" id="PRO_5046594640" evidence="1">
    <location>
        <begin position="24"/>
        <end position="138"/>
    </location>
</feature>
<sequence length="138" mass="14092">MRRAVLFALAGASLALGASPVLAAAKPAAKATAPAARPAAPAAGAHTAPPPEVEHAMFYLKVLISGLQSDQVEQPVKGVLVGCLYNNSLSRISTAMDKVIAENPAKVHRDKPNEVLTAMVAICNHPAQGGASQPAKGR</sequence>
<name>A0ABV6S3E2_9SPHN</name>
<feature type="signal peptide" evidence="1">
    <location>
        <begin position="1"/>
        <end position="23"/>
    </location>
</feature>
<evidence type="ECO:0000313" key="2">
    <source>
        <dbReference type="EMBL" id="MFC0683751.1"/>
    </source>
</evidence>
<keyword evidence="1" id="KW-0732">Signal</keyword>
<proteinExistence type="predicted"/>
<dbReference type="RefSeq" id="WP_267220125.1">
    <property type="nucleotide sequence ID" value="NZ_JAPCWC010000006.1"/>
</dbReference>